<sequence length="115" mass="12917">MTPHDFVSQLNAAVVEENHAIYRKLLLDTDIDRASDPYWRRVLSVFRDLSADQREVLLELTRQVTIDATANVLGVIDGSCPLGGEECRFRLISDGRDLSGDLQSLFLEQAEQNSP</sequence>
<dbReference type="RefSeq" id="WP_063672135.1">
    <property type="nucleotide sequence ID" value="NZ_CP014841.1"/>
</dbReference>
<protein>
    <submittedName>
        <fullName evidence="1">Uncharacterized protein</fullName>
    </submittedName>
</protein>
<dbReference type="OrthoDB" id="9154220at2"/>
<dbReference type="AlphaFoldDB" id="A0A161J211"/>
<dbReference type="KEGG" id="dtx:ATSB10_17750"/>
<accession>A0A161J211</accession>
<reference evidence="1 2" key="1">
    <citation type="submission" date="2016-02" db="EMBL/GenBank/DDBJ databases">
        <title>Complete genome sequencing and analysis of ATSB10, Dyella thiooxydans isolated from rhizosphere soil of sunflower (Helianthus annuus L.).</title>
        <authorList>
            <person name="Lee Y."/>
            <person name="Hwangbo K."/>
            <person name="Chung H."/>
            <person name="Yoo J."/>
            <person name="Kim K.Y."/>
            <person name="Sa T.M."/>
            <person name="Um Y."/>
            <person name="Madhaiyan M."/>
        </authorList>
    </citation>
    <scope>NUCLEOTIDE SEQUENCE [LARGE SCALE GENOMIC DNA]</scope>
    <source>
        <strain evidence="1 2">ATSB10</strain>
    </source>
</reference>
<organism evidence="1 2">
    <name type="scientific">Dyella thiooxydans</name>
    <dbReference type="NCBI Taxonomy" id="445710"/>
    <lineage>
        <taxon>Bacteria</taxon>
        <taxon>Pseudomonadati</taxon>
        <taxon>Pseudomonadota</taxon>
        <taxon>Gammaproteobacteria</taxon>
        <taxon>Lysobacterales</taxon>
        <taxon>Rhodanobacteraceae</taxon>
        <taxon>Dyella</taxon>
    </lineage>
</organism>
<dbReference type="Proteomes" id="UP000077255">
    <property type="component" value="Chromosome"/>
</dbReference>
<gene>
    <name evidence="1" type="ORF">ATSB10_17750</name>
</gene>
<dbReference type="PATRIC" id="fig|445710.3.peg.1771"/>
<dbReference type="EMBL" id="CP014841">
    <property type="protein sequence ID" value="AND69229.1"/>
    <property type="molecule type" value="Genomic_DNA"/>
</dbReference>
<name>A0A161J211_9GAMM</name>
<evidence type="ECO:0000313" key="1">
    <source>
        <dbReference type="EMBL" id="AND69229.1"/>
    </source>
</evidence>
<keyword evidence="2" id="KW-1185">Reference proteome</keyword>
<proteinExistence type="predicted"/>
<evidence type="ECO:0000313" key="2">
    <source>
        <dbReference type="Proteomes" id="UP000077255"/>
    </source>
</evidence>